<dbReference type="KEGG" id="cagg:HYG79_05990"/>
<evidence type="ECO:0000256" key="1">
    <source>
        <dbReference type="SAM" id="Phobius"/>
    </source>
</evidence>
<feature type="transmembrane region" description="Helical" evidence="1">
    <location>
        <begin position="128"/>
        <end position="149"/>
    </location>
</feature>
<keyword evidence="1" id="KW-1133">Transmembrane helix</keyword>
<name>A0A7H9AN89_9FLAO</name>
<feature type="transmembrane region" description="Helical" evidence="1">
    <location>
        <begin position="239"/>
        <end position="259"/>
    </location>
</feature>
<dbReference type="EMBL" id="CP058595">
    <property type="protein sequence ID" value="QLG44922.1"/>
    <property type="molecule type" value="Genomic_DNA"/>
</dbReference>
<feature type="transmembrane region" description="Helical" evidence="1">
    <location>
        <begin position="425"/>
        <end position="444"/>
    </location>
</feature>
<proteinExistence type="predicted"/>
<dbReference type="RefSeq" id="WP_179241212.1">
    <property type="nucleotide sequence ID" value="NZ_CP058595.1"/>
</dbReference>
<feature type="transmembrane region" description="Helical" evidence="1">
    <location>
        <begin position="205"/>
        <end position="227"/>
    </location>
</feature>
<feature type="transmembrane region" description="Helical" evidence="1">
    <location>
        <begin position="12"/>
        <end position="32"/>
    </location>
</feature>
<dbReference type="PANTHER" id="PTHR43471:SF1">
    <property type="entry name" value="ABC TRANSPORTER PERMEASE PROTEIN NOSY-RELATED"/>
    <property type="match status" value="1"/>
</dbReference>
<gene>
    <name evidence="2" type="ORF">HYG79_05990</name>
</gene>
<protein>
    <submittedName>
        <fullName evidence="2">DUF3526 domain-containing protein</fullName>
    </submittedName>
</protein>
<dbReference type="InterPro" id="IPR021913">
    <property type="entry name" value="DUF3526"/>
</dbReference>
<keyword evidence="3" id="KW-1185">Reference proteome</keyword>
<evidence type="ECO:0000313" key="2">
    <source>
        <dbReference type="EMBL" id="QLG44922.1"/>
    </source>
</evidence>
<feature type="transmembrane region" description="Helical" evidence="1">
    <location>
        <begin position="170"/>
        <end position="193"/>
    </location>
</feature>
<dbReference type="AlphaFoldDB" id="A0A7H9AN89"/>
<reference evidence="2 3" key="1">
    <citation type="journal article" date="2006" name="Int. J. Syst. Evol. Microbiol.">
        <title>Costertonia aggregata gen. nov., sp. nov., a mesophilic marine bacterium of the family Flavobacteriaceae, isolated from a mature biofilm.</title>
        <authorList>
            <person name="Kwon K.K."/>
            <person name="Lee Y.K."/>
            <person name="Lee H.K."/>
        </authorList>
    </citation>
    <scope>NUCLEOTIDE SEQUENCE [LARGE SCALE GENOMIC DNA]</scope>
    <source>
        <strain evidence="2 3">KCCM 42265</strain>
    </source>
</reference>
<dbReference type="GO" id="GO:0140359">
    <property type="term" value="F:ABC-type transporter activity"/>
    <property type="evidence" value="ECO:0007669"/>
    <property type="project" value="InterPro"/>
</dbReference>
<sequence length="448" mass="51603">MYKLLFLQFLRSRAVMASLVLTLVLGAISIGIGHQFLSQKRAAIDQVESYQKSHIERNVALHKDDLGLLMYYLKFAFVNNPDNLSGLSIGQSDVNPNIQRITIKNLEGQRYDTDLVNPMNLQSGNLDLSFVLIYIFPLLIIVFTFNLLSEETETGTWRLVSVQTPSKLKYLLLKLSVRVILIYMVLGILLAGAKIVLSIPFDVNFMMVVLLSVCYVAFWFALCFFVINFNRNSSFNALLLLASWLVLLILLPAGINAYVTNRYPVPEALSTMISQRDGYHTKWDTDKRETLQKFYEHYPQFEAFGYPTDGFNWIWYYAMQQMGDDDSAQDTKALRQKMREREAASKKLSAFLPNMHLQLALNELAGTSLDEQLNFLDATSDFHEELRLFFYPKIFTELSGDMIDWAKFTPKYSYSEMNDKKRMHVIWPLLTVTLVILLCCFAIGRRLH</sequence>
<evidence type="ECO:0000313" key="3">
    <source>
        <dbReference type="Proteomes" id="UP000509302"/>
    </source>
</evidence>
<dbReference type="PANTHER" id="PTHR43471">
    <property type="entry name" value="ABC TRANSPORTER PERMEASE"/>
    <property type="match status" value="1"/>
</dbReference>
<dbReference type="GO" id="GO:0005886">
    <property type="term" value="C:plasma membrane"/>
    <property type="evidence" value="ECO:0007669"/>
    <property type="project" value="UniProtKB-SubCell"/>
</dbReference>
<keyword evidence="1" id="KW-0472">Membrane</keyword>
<organism evidence="2 3">
    <name type="scientific">Costertonia aggregata</name>
    <dbReference type="NCBI Taxonomy" id="343403"/>
    <lineage>
        <taxon>Bacteria</taxon>
        <taxon>Pseudomonadati</taxon>
        <taxon>Bacteroidota</taxon>
        <taxon>Flavobacteriia</taxon>
        <taxon>Flavobacteriales</taxon>
        <taxon>Flavobacteriaceae</taxon>
        <taxon>Costertonia</taxon>
    </lineage>
</organism>
<dbReference type="Proteomes" id="UP000509302">
    <property type="component" value="Chromosome"/>
</dbReference>
<accession>A0A7H9AN89</accession>
<keyword evidence="1" id="KW-0812">Transmembrane</keyword>
<dbReference type="Pfam" id="PF12040">
    <property type="entry name" value="DUF3526"/>
    <property type="match status" value="1"/>
</dbReference>